<dbReference type="InterPro" id="IPR000551">
    <property type="entry name" value="MerR-type_HTH_dom"/>
</dbReference>
<dbReference type="OrthoDB" id="9811174at2"/>
<gene>
    <name evidence="3" type="ORF">DJ90_1233</name>
    <name evidence="4" type="ORF">GNQ08_00865</name>
</gene>
<dbReference type="Gene3D" id="1.10.1660.10">
    <property type="match status" value="1"/>
</dbReference>
<dbReference type="Proteomes" id="UP000029278">
    <property type="component" value="Unassembled WGS sequence"/>
</dbReference>
<dbReference type="Pfam" id="PF13411">
    <property type="entry name" value="MerR_1"/>
    <property type="match status" value="1"/>
</dbReference>
<proteinExistence type="predicted"/>
<dbReference type="PROSITE" id="PS50937">
    <property type="entry name" value="HTH_MERR_2"/>
    <property type="match status" value="1"/>
</dbReference>
<dbReference type="HOGENOM" id="CLU_060077_8_0_9"/>
<keyword evidence="5" id="KW-1185">Reference proteome</keyword>
<dbReference type="InterPro" id="IPR047057">
    <property type="entry name" value="MerR_fam"/>
</dbReference>
<feature type="domain" description="HTH merR-type" evidence="2">
    <location>
        <begin position="3"/>
        <end position="72"/>
    </location>
</feature>
<dbReference type="EMBL" id="JMQA01000047">
    <property type="protein sequence ID" value="KFM94303.1"/>
    <property type="molecule type" value="Genomic_DNA"/>
</dbReference>
<reference evidence="3 5" key="1">
    <citation type="submission" date="2014-04" db="EMBL/GenBank/DDBJ databases">
        <authorList>
            <person name="Bishop-Lilly K.A."/>
            <person name="Broomall S.M."/>
            <person name="Chain P.S."/>
            <person name="Chertkov O."/>
            <person name="Coyne S.R."/>
            <person name="Daligault H.E."/>
            <person name="Davenport K.W."/>
            <person name="Erkkila T."/>
            <person name="Frey K.G."/>
            <person name="Gibbons H.S."/>
            <person name="Gu W."/>
            <person name="Jaissle J."/>
            <person name="Johnson S.L."/>
            <person name="Koroleva G.I."/>
            <person name="Ladner J.T."/>
            <person name="Lo C.-C."/>
            <person name="Minogue T.D."/>
            <person name="Munk C."/>
            <person name="Palacios G.F."/>
            <person name="Redden C.L."/>
            <person name="Rosenzweig C.N."/>
            <person name="Scholz M.B."/>
            <person name="Teshima H."/>
            <person name="Xu Y."/>
        </authorList>
    </citation>
    <scope>NUCLEOTIDE SEQUENCE [LARGE SCALE GENOMIC DNA]</scope>
    <source>
        <strain evidence="3 5">8244</strain>
    </source>
</reference>
<evidence type="ECO:0000313" key="5">
    <source>
        <dbReference type="Proteomes" id="UP000029278"/>
    </source>
</evidence>
<protein>
    <submittedName>
        <fullName evidence="4">MerR family transcriptional regulator</fullName>
    </submittedName>
    <submittedName>
        <fullName evidence="3">MerR regulatory family protein</fullName>
    </submittedName>
</protein>
<reference evidence="4 6" key="2">
    <citation type="submission" date="2019-11" db="EMBL/GenBank/DDBJ databases">
        <title>Draft genome sequences of five Paenibacillus species of dairy origin.</title>
        <authorList>
            <person name="Olajide A.M."/>
            <person name="Chen S."/>
            <person name="Lapointe G."/>
        </authorList>
    </citation>
    <scope>NUCLEOTIDE SEQUENCE [LARGE SCALE GENOMIC DNA]</scope>
    <source>
        <strain evidence="4 6">3CT49</strain>
    </source>
</reference>
<dbReference type="CDD" id="cd01109">
    <property type="entry name" value="HTH_YyaN"/>
    <property type="match status" value="1"/>
</dbReference>
<dbReference type="STRING" id="44252.DJ90_1233"/>
<dbReference type="PANTHER" id="PTHR30204">
    <property type="entry name" value="REDOX-CYCLING DRUG-SENSING TRANSCRIPTIONAL ACTIVATOR SOXR"/>
    <property type="match status" value="1"/>
</dbReference>
<organism evidence="3 5">
    <name type="scientific">Paenibacillus macerans</name>
    <name type="common">Bacillus macerans</name>
    <dbReference type="NCBI Taxonomy" id="44252"/>
    <lineage>
        <taxon>Bacteria</taxon>
        <taxon>Bacillati</taxon>
        <taxon>Bacillota</taxon>
        <taxon>Bacilli</taxon>
        <taxon>Bacillales</taxon>
        <taxon>Paenibacillaceae</taxon>
        <taxon>Paenibacillus</taxon>
    </lineage>
</organism>
<dbReference type="InterPro" id="IPR009061">
    <property type="entry name" value="DNA-bd_dom_put_sf"/>
</dbReference>
<dbReference type="EMBL" id="WNZZ01000001">
    <property type="protein sequence ID" value="MUG20986.1"/>
    <property type="molecule type" value="Genomic_DNA"/>
</dbReference>
<dbReference type="PANTHER" id="PTHR30204:SF82">
    <property type="entry name" value="TRANSCRIPTIONAL REGULATOR, MERR FAMILY"/>
    <property type="match status" value="1"/>
</dbReference>
<accession>A0A090Y6C3</accession>
<dbReference type="AlphaFoldDB" id="A0A090Y6C3"/>
<dbReference type="GO" id="GO:0003677">
    <property type="term" value="F:DNA binding"/>
    <property type="evidence" value="ECO:0007669"/>
    <property type="project" value="UniProtKB-KW"/>
</dbReference>
<dbReference type="Proteomes" id="UP000442469">
    <property type="component" value="Unassembled WGS sequence"/>
</dbReference>
<evidence type="ECO:0000313" key="4">
    <source>
        <dbReference type="EMBL" id="MUG20986.1"/>
    </source>
</evidence>
<dbReference type="GeneID" id="77010614"/>
<sequence>MKYYSIGEASTKFNIPESTLRYYEKRGLLPLIERDEAGRRLFSEHQMALLEAVICLKNTHMPINSIREYMAWIVEGDTTLERRLDMMKKHKQRVLDEIALLTQYLPGIDEKIERYIKKIEEERS</sequence>
<dbReference type="SMART" id="SM00422">
    <property type="entry name" value="HTH_MERR"/>
    <property type="match status" value="1"/>
</dbReference>
<evidence type="ECO:0000313" key="6">
    <source>
        <dbReference type="Proteomes" id="UP000442469"/>
    </source>
</evidence>
<dbReference type="SUPFAM" id="SSF46955">
    <property type="entry name" value="Putative DNA-binding domain"/>
    <property type="match status" value="1"/>
</dbReference>
<evidence type="ECO:0000259" key="2">
    <source>
        <dbReference type="PROSITE" id="PS50937"/>
    </source>
</evidence>
<evidence type="ECO:0000313" key="3">
    <source>
        <dbReference type="EMBL" id="KFM94303.1"/>
    </source>
</evidence>
<keyword evidence="1" id="KW-0238">DNA-binding</keyword>
<dbReference type="RefSeq" id="WP_036618420.1">
    <property type="nucleotide sequence ID" value="NZ_BGML01000004.1"/>
</dbReference>
<name>A0A090Y6C3_PAEMA</name>
<comment type="caution">
    <text evidence="3">The sequence shown here is derived from an EMBL/GenBank/DDBJ whole genome shotgun (WGS) entry which is preliminary data.</text>
</comment>
<evidence type="ECO:0000256" key="1">
    <source>
        <dbReference type="ARBA" id="ARBA00023125"/>
    </source>
</evidence>
<dbReference type="PATRIC" id="fig|44252.3.peg.5516"/>
<dbReference type="GO" id="GO:0003700">
    <property type="term" value="F:DNA-binding transcription factor activity"/>
    <property type="evidence" value="ECO:0007669"/>
    <property type="project" value="InterPro"/>
</dbReference>